<keyword evidence="3" id="KW-1185">Reference proteome</keyword>
<dbReference type="AlphaFoldDB" id="A0A7J7LU66"/>
<proteinExistence type="predicted"/>
<reference evidence="2 3" key="1">
    <citation type="journal article" date="2020" name="IScience">
        <title>Genome Sequencing of the Endangered Kingdonia uniflora (Circaeasteraceae, Ranunculales) Reveals Potential Mechanisms of Evolutionary Specialization.</title>
        <authorList>
            <person name="Sun Y."/>
            <person name="Deng T."/>
            <person name="Zhang A."/>
            <person name="Moore M.J."/>
            <person name="Landis J.B."/>
            <person name="Lin N."/>
            <person name="Zhang H."/>
            <person name="Zhang X."/>
            <person name="Huang J."/>
            <person name="Zhang X."/>
            <person name="Sun H."/>
            <person name="Wang H."/>
        </authorList>
    </citation>
    <scope>NUCLEOTIDE SEQUENCE [LARGE SCALE GENOMIC DNA]</scope>
    <source>
        <strain evidence="2">TB1705</strain>
        <tissue evidence="2">Leaf</tissue>
    </source>
</reference>
<dbReference type="EMBL" id="JACGCM010002017">
    <property type="protein sequence ID" value="KAF6146094.1"/>
    <property type="molecule type" value="Genomic_DNA"/>
</dbReference>
<comment type="caution">
    <text evidence="2">The sequence shown here is derived from an EMBL/GenBank/DDBJ whole genome shotgun (WGS) entry which is preliminary data.</text>
</comment>
<name>A0A7J7LU66_9MAGN</name>
<dbReference type="InterPro" id="IPR005174">
    <property type="entry name" value="KIB1-4_b-propeller"/>
</dbReference>
<accession>A0A7J7LU66</accession>
<dbReference type="SUPFAM" id="SSF81383">
    <property type="entry name" value="F-box domain"/>
    <property type="match status" value="1"/>
</dbReference>
<dbReference type="PANTHER" id="PTHR44586:SF25">
    <property type="entry name" value="(WILD MALAYSIAN BANANA) HYPOTHETICAL PROTEIN"/>
    <property type="match status" value="1"/>
</dbReference>
<dbReference type="CDD" id="cd09917">
    <property type="entry name" value="F-box_SF"/>
    <property type="match status" value="1"/>
</dbReference>
<dbReference type="Proteomes" id="UP000541444">
    <property type="component" value="Unassembled WGS sequence"/>
</dbReference>
<dbReference type="OrthoDB" id="642536at2759"/>
<protein>
    <recommendedName>
        <fullName evidence="1">KIB1-4 beta-propeller domain-containing protein</fullName>
    </recommendedName>
</protein>
<dbReference type="Pfam" id="PF03478">
    <property type="entry name" value="Beta-prop_KIB1-4"/>
    <property type="match status" value="1"/>
</dbReference>
<evidence type="ECO:0000313" key="2">
    <source>
        <dbReference type="EMBL" id="KAF6146094.1"/>
    </source>
</evidence>
<organism evidence="2 3">
    <name type="scientific">Kingdonia uniflora</name>
    <dbReference type="NCBI Taxonomy" id="39325"/>
    <lineage>
        <taxon>Eukaryota</taxon>
        <taxon>Viridiplantae</taxon>
        <taxon>Streptophyta</taxon>
        <taxon>Embryophyta</taxon>
        <taxon>Tracheophyta</taxon>
        <taxon>Spermatophyta</taxon>
        <taxon>Magnoliopsida</taxon>
        <taxon>Ranunculales</taxon>
        <taxon>Circaeasteraceae</taxon>
        <taxon>Kingdonia</taxon>
    </lineage>
</organism>
<feature type="domain" description="KIB1-4 beta-propeller" evidence="1">
    <location>
        <begin position="94"/>
        <end position="232"/>
    </location>
</feature>
<sequence>MTNWADLPEELISLVGYHDLSDYFSFRGVCRAWRSVASKKHYFAGVSGYKFHWLMMAEKEDSDIRSFYSLSNKKFYNIHLPEDRGRRCMGSPHVYALDSKGILRICDVTSIEPKVVDFASPPEALRVPTSYILSRMWQELNGLSDHANDDDPDYYQKNVETYLFEFFELDLHTRMWQELNGLSDHTLFLGSNYLFSLSVSNYPELKRNCAYFTDNYVEIYSIGGGCNIGIYDFEDQMVEFIDLDLDMHSKLSYGRMTLMYLLAD</sequence>
<gene>
    <name evidence="2" type="ORF">GIB67_033453</name>
</gene>
<dbReference type="InterPro" id="IPR036047">
    <property type="entry name" value="F-box-like_dom_sf"/>
</dbReference>
<evidence type="ECO:0000313" key="3">
    <source>
        <dbReference type="Proteomes" id="UP000541444"/>
    </source>
</evidence>
<evidence type="ECO:0000259" key="1">
    <source>
        <dbReference type="Pfam" id="PF03478"/>
    </source>
</evidence>
<dbReference type="PANTHER" id="PTHR44586">
    <property type="entry name" value="F-BOX DOMAIN CONTAINING PROTEIN, EXPRESSED"/>
    <property type="match status" value="1"/>
</dbReference>